<organism evidence="1">
    <name type="scientific">marine sediment metagenome</name>
    <dbReference type="NCBI Taxonomy" id="412755"/>
    <lineage>
        <taxon>unclassified sequences</taxon>
        <taxon>metagenomes</taxon>
        <taxon>ecological metagenomes</taxon>
    </lineage>
</organism>
<accession>X0W773</accession>
<protein>
    <recommendedName>
        <fullName evidence="2">Ysc84 actin-binding domain-containing protein</fullName>
    </recommendedName>
</protein>
<dbReference type="InterPro" id="IPR051702">
    <property type="entry name" value="SH3_domain_YSC84-like"/>
</dbReference>
<dbReference type="CDD" id="cd11524">
    <property type="entry name" value="SYLF"/>
    <property type="match status" value="1"/>
</dbReference>
<evidence type="ECO:0008006" key="2">
    <source>
        <dbReference type="Google" id="ProtNLM"/>
    </source>
</evidence>
<feature type="non-terminal residue" evidence="1">
    <location>
        <position position="121"/>
    </location>
</feature>
<name>X0W773_9ZZZZ</name>
<dbReference type="GO" id="GO:0035091">
    <property type="term" value="F:phosphatidylinositol binding"/>
    <property type="evidence" value="ECO:0007669"/>
    <property type="project" value="TreeGrafter"/>
</dbReference>
<evidence type="ECO:0000313" key="1">
    <source>
        <dbReference type="EMBL" id="GAG19117.1"/>
    </source>
</evidence>
<comment type="caution">
    <text evidence="1">The sequence shown here is derived from an EMBL/GenBank/DDBJ whole genome shotgun (WGS) entry which is preliminary data.</text>
</comment>
<sequence>MRKLIFGVLLAVFILCVSAPGICQDKWDNLLIESAKVFEEMTAMPDEGIPANLLKNCYAVAIFPSTLEGGFIIGGQYGQGVIVAKDKKKGTWTAPAVFNIAGGSFGWQIGGQATDIILLIM</sequence>
<dbReference type="EMBL" id="BARS01036806">
    <property type="protein sequence ID" value="GAG19117.1"/>
    <property type="molecule type" value="Genomic_DNA"/>
</dbReference>
<dbReference type="PANTHER" id="PTHR15629">
    <property type="entry name" value="SH3YL1 PROTEIN"/>
    <property type="match status" value="1"/>
</dbReference>
<proteinExistence type="predicted"/>
<gene>
    <name evidence="1" type="ORF">S01H1_56517</name>
</gene>
<dbReference type="PANTHER" id="PTHR15629:SF2">
    <property type="entry name" value="SH3 DOMAIN-CONTAINING YSC84-LIKE PROTEIN 1"/>
    <property type="match status" value="1"/>
</dbReference>
<reference evidence="1" key="1">
    <citation type="journal article" date="2014" name="Front. Microbiol.">
        <title>High frequency of phylogenetically diverse reductive dehalogenase-homologous genes in deep subseafloor sedimentary metagenomes.</title>
        <authorList>
            <person name="Kawai M."/>
            <person name="Futagami T."/>
            <person name="Toyoda A."/>
            <person name="Takaki Y."/>
            <person name="Nishi S."/>
            <person name="Hori S."/>
            <person name="Arai W."/>
            <person name="Tsubouchi T."/>
            <person name="Morono Y."/>
            <person name="Uchiyama I."/>
            <person name="Ito T."/>
            <person name="Fujiyama A."/>
            <person name="Inagaki F."/>
            <person name="Takami H."/>
        </authorList>
    </citation>
    <scope>NUCLEOTIDE SEQUENCE</scope>
    <source>
        <strain evidence="1">Expedition CK06-06</strain>
    </source>
</reference>
<dbReference type="AlphaFoldDB" id="X0W773"/>